<evidence type="ECO:0000313" key="3">
    <source>
        <dbReference type="Proteomes" id="UP000026960"/>
    </source>
</evidence>
<reference evidence="2" key="1">
    <citation type="journal article" date="2009" name="Rice">
        <title>De Novo Next Generation Sequencing of Plant Genomes.</title>
        <authorList>
            <person name="Rounsley S."/>
            <person name="Marri P.R."/>
            <person name="Yu Y."/>
            <person name="He R."/>
            <person name="Sisneros N."/>
            <person name="Goicoechea J.L."/>
            <person name="Lee S.J."/>
            <person name="Angelova A."/>
            <person name="Kudrna D."/>
            <person name="Luo M."/>
            <person name="Affourtit J."/>
            <person name="Desany B."/>
            <person name="Knight J."/>
            <person name="Niazi F."/>
            <person name="Egholm M."/>
            <person name="Wing R.A."/>
        </authorList>
    </citation>
    <scope>NUCLEOTIDE SEQUENCE [LARGE SCALE GENOMIC DNA]</scope>
    <source>
        <strain evidence="2">cv. IRGC 105608</strain>
    </source>
</reference>
<proteinExistence type="predicted"/>
<protein>
    <submittedName>
        <fullName evidence="2">Uncharacterized protein</fullName>
    </submittedName>
</protein>
<dbReference type="EnsemblPlants" id="OBART08G14490.1">
    <property type="protein sequence ID" value="OBART08G14490.1"/>
    <property type="gene ID" value="OBART08G14490"/>
</dbReference>
<keyword evidence="3" id="KW-1185">Reference proteome</keyword>
<dbReference type="HOGENOM" id="CLU_2816781_0_0_1"/>
<name>A0A0D3H071_9ORYZ</name>
<dbReference type="AlphaFoldDB" id="A0A0D3H071"/>
<reference evidence="2" key="2">
    <citation type="submission" date="2015-03" db="UniProtKB">
        <authorList>
            <consortium name="EnsemblPlants"/>
        </authorList>
    </citation>
    <scope>IDENTIFICATION</scope>
</reference>
<feature type="compositionally biased region" description="Basic residues" evidence="1">
    <location>
        <begin position="57"/>
        <end position="69"/>
    </location>
</feature>
<accession>A0A0D3H071</accession>
<sequence length="69" mass="7437">MASSESAPAASETSADTTAYSAAKPKPAFYRPHTMGYDDIPTRMAPPCVVRPTTATKTHKRAGTIRRKQ</sequence>
<organism evidence="2">
    <name type="scientific">Oryza barthii</name>
    <dbReference type="NCBI Taxonomy" id="65489"/>
    <lineage>
        <taxon>Eukaryota</taxon>
        <taxon>Viridiplantae</taxon>
        <taxon>Streptophyta</taxon>
        <taxon>Embryophyta</taxon>
        <taxon>Tracheophyta</taxon>
        <taxon>Spermatophyta</taxon>
        <taxon>Magnoliopsida</taxon>
        <taxon>Liliopsida</taxon>
        <taxon>Poales</taxon>
        <taxon>Poaceae</taxon>
        <taxon>BOP clade</taxon>
        <taxon>Oryzoideae</taxon>
        <taxon>Oryzeae</taxon>
        <taxon>Oryzinae</taxon>
        <taxon>Oryza</taxon>
    </lineage>
</organism>
<feature type="compositionally biased region" description="Low complexity" evidence="1">
    <location>
        <begin position="1"/>
        <end position="23"/>
    </location>
</feature>
<feature type="region of interest" description="Disordered" evidence="1">
    <location>
        <begin position="1"/>
        <end position="69"/>
    </location>
</feature>
<dbReference type="Proteomes" id="UP000026960">
    <property type="component" value="Chromosome 8"/>
</dbReference>
<evidence type="ECO:0000256" key="1">
    <source>
        <dbReference type="SAM" id="MobiDB-lite"/>
    </source>
</evidence>
<dbReference type="PaxDb" id="65489-OBART08G14490.1"/>
<dbReference type="Gramene" id="OBART08G14490.1">
    <property type="protein sequence ID" value="OBART08G14490.1"/>
    <property type="gene ID" value="OBART08G14490"/>
</dbReference>
<evidence type="ECO:0000313" key="2">
    <source>
        <dbReference type="EnsemblPlants" id="OBART08G14490.1"/>
    </source>
</evidence>